<evidence type="ECO:0000313" key="1">
    <source>
        <dbReference type="EMBL" id="SHL66512.1"/>
    </source>
</evidence>
<name>A0A1M7CGW3_9GAMM</name>
<dbReference type="EMBL" id="FRCA01000002">
    <property type="protein sequence ID" value="SHL66512.1"/>
    <property type="molecule type" value="Genomic_DNA"/>
</dbReference>
<accession>A0A1M7CGW3</accession>
<gene>
    <name evidence="1" type="ORF">SAMN05660971_01089</name>
</gene>
<reference evidence="1 2" key="1">
    <citation type="submission" date="2016-11" db="EMBL/GenBank/DDBJ databases">
        <authorList>
            <person name="Jaros S."/>
            <person name="Januszkiewicz K."/>
            <person name="Wedrychowicz H."/>
        </authorList>
    </citation>
    <scope>NUCLEOTIDE SEQUENCE [LARGE SCALE GENOMIC DNA]</scope>
    <source>
        <strain evidence="1 2">DSM 4740</strain>
    </source>
</reference>
<evidence type="ECO:0000313" key="2">
    <source>
        <dbReference type="Proteomes" id="UP000184123"/>
    </source>
</evidence>
<protein>
    <submittedName>
        <fullName evidence="1">Uncharacterized protein</fullName>
    </submittedName>
</protein>
<sequence>MKKGRYPEVSAFLLDSRATLRNVALKKSMLPASSVLKGLNHPWFHRERGITISANGGIYIDPSQSALAHIYQALSRALRRLT</sequence>
<dbReference type="AlphaFoldDB" id="A0A1M7CGW3"/>
<proteinExistence type="predicted"/>
<organism evidence="1 2">
    <name type="scientific">Halomonas cupida</name>
    <dbReference type="NCBI Taxonomy" id="44933"/>
    <lineage>
        <taxon>Bacteria</taxon>
        <taxon>Pseudomonadati</taxon>
        <taxon>Pseudomonadota</taxon>
        <taxon>Gammaproteobacteria</taxon>
        <taxon>Oceanospirillales</taxon>
        <taxon>Halomonadaceae</taxon>
        <taxon>Halomonas</taxon>
    </lineage>
</organism>
<dbReference type="Proteomes" id="UP000184123">
    <property type="component" value="Unassembled WGS sequence"/>
</dbReference>